<dbReference type="EMBL" id="JBHYPX010000044">
    <property type="protein sequence ID" value="MFE1354491.1"/>
    <property type="molecule type" value="Genomic_DNA"/>
</dbReference>
<protein>
    <submittedName>
        <fullName evidence="2">Uncharacterized protein</fullName>
    </submittedName>
</protein>
<reference evidence="2 3" key="1">
    <citation type="submission" date="2024-09" db="EMBL/GenBank/DDBJ databases">
        <title>The Natural Products Discovery Center: Release of the First 8490 Sequenced Strains for Exploring Actinobacteria Biosynthetic Diversity.</title>
        <authorList>
            <person name="Kalkreuter E."/>
            <person name="Kautsar S.A."/>
            <person name="Yang D."/>
            <person name="Bader C.D."/>
            <person name="Teijaro C.N."/>
            <person name="Fluegel L."/>
            <person name="Davis C.M."/>
            <person name="Simpson J.R."/>
            <person name="Lauterbach L."/>
            <person name="Steele A.D."/>
            <person name="Gui C."/>
            <person name="Meng S."/>
            <person name="Li G."/>
            <person name="Viehrig K."/>
            <person name="Ye F."/>
            <person name="Su P."/>
            <person name="Kiefer A.F."/>
            <person name="Nichols A."/>
            <person name="Cepeda A.J."/>
            <person name="Yan W."/>
            <person name="Fan B."/>
            <person name="Jiang Y."/>
            <person name="Adhikari A."/>
            <person name="Zheng C.-J."/>
            <person name="Schuster L."/>
            <person name="Cowan T.M."/>
            <person name="Smanski M.J."/>
            <person name="Chevrette M.G."/>
            <person name="De Carvalho L.P.S."/>
            <person name="Shen B."/>
        </authorList>
    </citation>
    <scope>NUCLEOTIDE SEQUENCE [LARGE SCALE GENOMIC DNA]</scope>
    <source>
        <strain evidence="2 3">NPDC058753</strain>
    </source>
</reference>
<sequence>MLIKGYDYGPLVAGERLLERAGFWSSHLLAMCRFTSDEARPEPEWFGDDAADTDALSEVLLDDQAWPALRIPFRGGHSAVVVYRNLIGDFGVDYLLTQPEWPRAEDLSSYDGDWYGPGLSWRDIVHIAETPDLTGLGVHDTAARLLLLLPVLADDDLPPEAPARVSAALTAIGAPNDSAQDTADHLLRNRRPAVGRRGGADSPLSGGSHRHTEPGADESAVLWALDLTRSQSDALADALGSRPLPTPTPTP</sequence>
<keyword evidence="3" id="KW-1185">Reference proteome</keyword>
<evidence type="ECO:0000256" key="1">
    <source>
        <dbReference type="SAM" id="MobiDB-lite"/>
    </source>
</evidence>
<proteinExistence type="predicted"/>
<evidence type="ECO:0000313" key="2">
    <source>
        <dbReference type="EMBL" id="MFE1354491.1"/>
    </source>
</evidence>
<gene>
    <name evidence="2" type="ORF">ACFW6T_21120</name>
</gene>
<name>A0ABW6GP16_9ACTN</name>
<comment type="caution">
    <text evidence="2">The sequence shown here is derived from an EMBL/GenBank/DDBJ whole genome shotgun (WGS) entry which is preliminary data.</text>
</comment>
<accession>A0ABW6GP16</accession>
<evidence type="ECO:0000313" key="3">
    <source>
        <dbReference type="Proteomes" id="UP001599542"/>
    </source>
</evidence>
<dbReference type="RefSeq" id="WP_380321369.1">
    <property type="nucleotide sequence ID" value="NZ_JBHYPW010000014.1"/>
</dbReference>
<dbReference type="Proteomes" id="UP001599542">
    <property type="component" value="Unassembled WGS sequence"/>
</dbReference>
<organism evidence="2 3">
    <name type="scientific">Kitasatospora phosalacinea</name>
    <dbReference type="NCBI Taxonomy" id="2065"/>
    <lineage>
        <taxon>Bacteria</taxon>
        <taxon>Bacillati</taxon>
        <taxon>Actinomycetota</taxon>
        <taxon>Actinomycetes</taxon>
        <taxon>Kitasatosporales</taxon>
        <taxon>Streptomycetaceae</taxon>
        <taxon>Kitasatospora</taxon>
    </lineage>
</organism>
<feature type="region of interest" description="Disordered" evidence="1">
    <location>
        <begin position="190"/>
        <end position="217"/>
    </location>
</feature>